<dbReference type="InterPro" id="IPR018445">
    <property type="entry name" value="Put_Phosphate_transp_reg"/>
</dbReference>
<gene>
    <name evidence="2" type="ORF">BFS30_12405</name>
</gene>
<dbReference type="RefSeq" id="WP_069379594.1">
    <property type="nucleotide sequence ID" value="NZ_CP017141.1"/>
</dbReference>
<dbReference type="EMBL" id="CP017141">
    <property type="protein sequence ID" value="AOM77906.1"/>
    <property type="molecule type" value="Genomic_DNA"/>
</dbReference>
<name>A0A1D7QGU5_9SPHI</name>
<sequence>MNSFFKVFSPKDKKFQPLFEECGGNLVSISENLLLALSTTDVEKRKIYIKEIERMEHTGELIRTRVFLKLSKSLITPFSREDIHALISSLYDIADYMHTAAINIDLYHVVDLNKPMIKMAQLLIDMCKDLEIALKELKSFKNTGLISDVCLRIYKGESQADSLCNHALAGLFESETNAIELIKQKEILQTLEMATDKCDDVANVLESILVKNA</sequence>
<protein>
    <submittedName>
        <fullName evidence="2">Phosphate transport regulator</fullName>
    </submittedName>
</protein>
<comment type="similarity">
    <text evidence="1">Belongs to the UPF0111 family.</text>
</comment>
<proteinExistence type="inferred from homology"/>
<evidence type="ECO:0000313" key="3">
    <source>
        <dbReference type="Proteomes" id="UP000094313"/>
    </source>
</evidence>
<dbReference type="InterPro" id="IPR052912">
    <property type="entry name" value="UPF0111_domain"/>
</dbReference>
<organism evidence="2 3">
    <name type="scientific">Pedobacter steynii</name>
    <dbReference type="NCBI Taxonomy" id="430522"/>
    <lineage>
        <taxon>Bacteria</taxon>
        <taxon>Pseudomonadati</taxon>
        <taxon>Bacteroidota</taxon>
        <taxon>Sphingobacteriia</taxon>
        <taxon>Sphingobacteriales</taxon>
        <taxon>Sphingobacteriaceae</taxon>
        <taxon>Pedobacter</taxon>
    </lineage>
</organism>
<reference evidence="2 3" key="1">
    <citation type="submission" date="2016-08" db="EMBL/GenBank/DDBJ databases">
        <authorList>
            <person name="Seilhamer J.J."/>
        </authorList>
    </citation>
    <scope>NUCLEOTIDE SEQUENCE [LARGE SCALE GENOMIC DNA]</scope>
    <source>
        <strain evidence="2 3">DX4</strain>
    </source>
</reference>
<dbReference type="InterPro" id="IPR038078">
    <property type="entry name" value="PhoU-like_sf"/>
</dbReference>
<dbReference type="OrthoDB" id="9797568at2"/>
<dbReference type="AlphaFoldDB" id="A0A1D7QGU5"/>
<dbReference type="Gene3D" id="1.20.58.220">
    <property type="entry name" value="Phosphate transport system protein phou homolog 2, domain 2"/>
    <property type="match status" value="1"/>
</dbReference>
<dbReference type="PANTHER" id="PTHR37298">
    <property type="entry name" value="UPF0111 PROTEIN YKAA"/>
    <property type="match status" value="1"/>
</dbReference>
<accession>A0A1D7QGU5</accession>
<dbReference type="Proteomes" id="UP000094313">
    <property type="component" value="Chromosome"/>
</dbReference>
<evidence type="ECO:0000313" key="2">
    <source>
        <dbReference type="EMBL" id="AOM77906.1"/>
    </source>
</evidence>
<keyword evidence="3" id="KW-1185">Reference proteome</keyword>
<evidence type="ECO:0000256" key="1">
    <source>
        <dbReference type="ARBA" id="ARBA00008591"/>
    </source>
</evidence>
<dbReference type="KEGG" id="psty:BFS30_12405"/>
<dbReference type="Pfam" id="PF01865">
    <property type="entry name" value="PhoU_div"/>
    <property type="match status" value="1"/>
</dbReference>
<dbReference type="PANTHER" id="PTHR37298:SF1">
    <property type="entry name" value="UPF0111 PROTEIN YKAA"/>
    <property type="match status" value="1"/>
</dbReference>